<keyword evidence="2" id="KW-0285">Flavoprotein</keyword>
<dbReference type="SUPFAM" id="SSF63380">
    <property type="entry name" value="Riboflavin synthase domain-like"/>
    <property type="match status" value="1"/>
</dbReference>
<evidence type="ECO:0000256" key="2">
    <source>
        <dbReference type="ARBA" id="ARBA00022630"/>
    </source>
</evidence>
<evidence type="ECO:0000259" key="8">
    <source>
        <dbReference type="PROSITE" id="PS51085"/>
    </source>
</evidence>
<evidence type="ECO:0000256" key="4">
    <source>
        <dbReference type="ARBA" id="ARBA00022723"/>
    </source>
</evidence>
<dbReference type="InterPro" id="IPR006058">
    <property type="entry name" value="2Fe2S_fd_BS"/>
</dbReference>
<dbReference type="Pfam" id="PF00175">
    <property type="entry name" value="NAD_binding_1"/>
    <property type="match status" value="1"/>
</dbReference>
<keyword evidence="4" id="KW-0479">Metal-binding</keyword>
<dbReference type="InterPro" id="IPR017938">
    <property type="entry name" value="Riboflavin_synthase-like_b-brl"/>
</dbReference>
<dbReference type="InterPro" id="IPR039261">
    <property type="entry name" value="FNR_nucleotide-bd"/>
</dbReference>
<dbReference type="GO" id="GO:0051537">
    <property type="term" value="F:2 iron, 2 sulfur cluster binding"/>
    <property type="evidence" value="ECO:0007669"/>
    <property type="project" value="UniProtKB-KW"/>
</dbReference>
<dbReference type="Gene3D" id="3.40.50.80">
    <property type="entry name" value="Nucleotide-binding domain of ferredoxin-NADP reductase (FNR) module"/>
    <property type="match status" value="1"/>
</dbReference>
<comment type="cofactor">
    <cofactor evidence="1">
        <name>FAD</name>
        <dbReference type="ChEBI" id="CHEBI:57692"/>
    </cofactor>
</comment>
<keyword evidence="5" id="KW-0560">Oxidoreductase</keyword>
<dbReference type="InterPro" id="IPR017927">
    <property type="entry name" value="FAD-bd_FR_type"/>
</dbReference>
<reference evidence="10 11" key="1">
    <citation type="submission" date="2020-04" db="EMBL/GenBank/DDBJ databases">
        <title>Gordonia sp. nov. TBRC 11910.</title>
        <authorList>
            <person name="Suriyachadkun C."/>
        </authorList>
    </citation>
    <scope>NUCLEOTIDE SEQUENCE [LARGE SCALE GENOMIC DNA]</scope>
    <source>
        <strain evidence="10 11">TBRC 11910</strain>
    </source>
</reference>
<comment type="caution">
    <text evidence="10">The sequence shown here is derived from an EMBL/GenBank/DDBJ whole genome shotgun (WGS) entry which is preliminary data.</text>
</comment>
<evidence type="ECO:0000256" key="3">
    <source>
        <dbReference type="ARBA" id="ARBA00022714"/>
    </source>
</evidence>
<dbReference type="GO" id="GO:0046872">
    <property type="term" value="F:metal ion binding"/>
    <property type="evidence" value="ECO:0007669"/>
    <property type="project" value="UniProtKB-KW"/>
</dbReference>
<dbReference type="EMBL" id="JABBNB010000010">
    <property type="protein sequence ID" value="NMO01947.1"/>
    <property type="molecule type" value="Genomic_DNA"/>
</dbReference>
<evidence type="ECO:0000256" key="1">
    <source>
        <dbReference type="ARBA" id="ARBA00001974"/>
    </source>
</evidence>
<dbReference type="InterPro" id="IPR050415">
    <property type="entry name" value="MRET"/>
</dbReference>
<evidence type="ECO:0000256" key="5">
    <source>
        <dbReference type="ARBA" id="ARBA00023002"/>
    </source>
</evidence>
<dbReference type="Gene3D" id="3.10.20.30">
    <property type="match status" value="1"/>
</dbReference>
<keyword evidence="3" id="KW-0001">2Fe-2S</keyword>
<keyword evidence="6" id="KW-0408">Iron</keyword>
<dbReference type="PROSITE" id="PS51085">
    <property type="entry name" value="2FE2S_FER_2"/>
    <property type="match status" value="1"/>
</dbReference>
<name>A0A848KV79_9ACTN</name>
<dbReference type="Pfam" id="PF00111">
    <property type="entry name" value="Fer2"/>
    <property type="match status" value="1"/>
</dbReference>
<dbReference type="AlphaFoldDB" id="A0A848KV79"/>
<dbReference type="SUPFAM" id="SSF54292">
    <property type="entry name" value="2Fe-2S ferredoxin-like"/>
    <property type="match status" value="1"/>
</dbReference>
<accession>A0A848KV79</accession>
<dbReference type="InterPro" id="IPR036010">
    <property type="entry name" value="2Fe-2S_ferredoxin-like_sf"/>
</dbReference>
<dbReference type="GO" id="GO:0016491">
    <property type="term" value="F:oxidoreductase activity"/>
    <property type="evidence" value="ECO:0007669"/>
    <property type="project" value="UniProtKB-KW"/>
</dbReference>
<dbReference type="PROSITE" id="PS51384">
    <property type="entry name" value="FAD_FR"/>
    <property type="match status" value="1"/>
</dbReference>
<evidence type="ECO:0000259" key="9">
    <source>
        <dbReference type="PROSITE" id="PS51384"/>
    </source>
</evidence>
<keyword evidence="11" id="KW-1185">Reference proteome</keyword>
<dbReference type="InterPro" id="IPR001433">
    <property type="entry name" value="OxRdtase_FAD/NAD-bd"/>
</dbReference>
<dbReference type="InterPro" id="IPR001041">
    <property type="entry name" value="2Fe-2S_ferredoxin-type"/>
</dbReference>
<dbReference type="CDD" id="cd06185">
    <property type="entry name" value="PDR_like"/>
    <property type="match status" value="1"/>
</dbReference>
<evidence type="ECO:0000256" key="6">
    <source>
        <dbReference type="ARBA" id="ARBA00023004"/>
    </source>
</evidence>
<dbReference type="RefSeq" id="WP_170194448.1">
    <property type="nucleotide sequence ID" value="NZ_JABBNB010000010.1"/>
</dbReference>
<dbReference type="CDD" id="cd00207">
    <property type="entry name" value="fer2"/>
    <property type="match status" value="1"/>
</dbReference>
<dbReference type="PANTHER" id="PTHR47354">
    <property type="entry name" value="NADH OXIDOREDUCTASE HCR"/>
    <property type="match status" value="1"/>
</dbReference>
<evidence type="ECO:0000256" key="7">
    <source>
        <dbReference type="ARBA" id="ARBA00023014"/>
    </source>
</evidence>
<dbReference type="PANTHER" id="PTHR47354:SF1">
    <property type="entry name" value="CARNITINE MONOOXYGENASE REDUCTASE SUBUNIT"/>
    <property type="match status" value="1"/>
</dbReference>
<dbReference type="PROSITE" id="PS00197">
    <property type="entry name" value="2FE2S_FER_1"/>
    <property type="match status" value="1"/>
</dbReference>
<sequence>MTAVLGAELDVAASSGTMTLQVVAAVLQASSITSYELARTDGGVLPAWEPGAHIDVHLPSGTVRQYSLCGDPADRSRYRIAVLEITDGRGGSVEVHRELRPGRQIEISSPRSNFELIDAPAYVFVAGGIGITPILPMIRTVAQRGLPWELIYGARSVRHFAFADELAVDDSGAVRYFAQETDGHIDLESVVAGSSGAAVYCCGPTGLMDALTDAMSAAGRVEDLYIERFAPVAQPVDENAGDFTVELTLSGVSVDVSPDQSILDAVRAAGVDAPSSCEMGICGTCETKVVAGDVDHRDDLLTEDERATCGSMMICVSRACGKKLVLEL</sequence>
<dbReference type="Proteomes" id="UP000550729">
    <property type="component" value="Unassembled WGS sequence"/>
</dbReference>
<feature type="domain" description="2Fe-2S ferredoxin-type" evidence="8">
    <location>
        <begin position="243"/>
        <end position="328"/>
    </location>
</feature>
<evidence type="ECO:0000313" key="10">
    <source>
        <dbReference type="EMBL" id="NMO01947.1"/>
    </source>
</evidence>
<dbReference type="InterPro" id="IPR012675">
    <property type="entry name" value="Beta-grasp_dom_sf"/>
</dbReference>
<feature type="domain" description="FAD-binding FR-type" evidence="9">
    <location>
        <begin position="15"/>
        <end position="117"/>
    </location>
</feature>
<dbReference type="PRINTS" id="PR00409">
    <property type="entry name" value="PHDIOXRDTASE"/>
</dbReference>
<proteinExistence type="predicted"/>
<evidence type="ECO:0000313" key="11">
    <source>
        <dbReference type="Proteomes" id="UP000550729"/>
    </source>
</evidence>
<dbReference type="Gene3D" id="2.40.30.10">
    <property type="entry name" value="Translation factors"/>
    <property type="match status" value="1"/>
</dbReference>
<organism evidence="10 11">
    <name type="scientific">Gordonia asplenii</name>
    <dbReference type="NCBI Taxonomy" id="2725283"/>
    <lineage>
        <taxon>Bacteria</taxon>
        <taxon>Bacillati</taxon>
        <taxon>Actinomycetota</taxon>
        <taxon>Actinomycetes</taxon>
        <taxon>Mycobacteriales</taxon>
        <taxon>Gordoniaceae</taxon>
        <taxon>Gordonia</taxon>
    </lineage>
</organism>
<protein>
    <submittedName>
        <fullName evidence="10">Oxidoreductase</fullName>
    </submittedName>
</protein>
<keyword evidence="7" id="KW-0411">Iron-sulfur</keyword>
<dbReference type="SUPFAM" id="SSF52343">
    <property type="entry name" value="Ferredoxin reductase-like, C-terminal NADP-linked domain"/>
    <property type="match status" value="1"/>
</dbReference>
<gene>
    <name evidence="10" type="ORF">HH308_12070</name>
</gene>